<evidence type="ECO:0000313" key="3">
    <source>
        <dbReference type="EMBL" id="RGS00263.1"/>
    </source>
</evidence>
<comment type="caution">
    <text evidence="3">The sequence shown here is derived from an EMBL/GenBank/DDBJ whole genome shotgun (WGS) entry which is preliminary data.</text>
</comment>
<sequence>MKKVVLFSLCAATVLASCNNAGQNKDALKLQNDSLMIELSNRDAELDEIMGAFNEIQEGFREINEAENRVDLTGDAIENKSSADKIKEDIRFISEKLKSNREQIAKLEEQLKNSNYQSAQLKKAIKNLTAQLEEKQRQIETLQAELASKNIRIAELDEAVSDLNKNVDQLTAENEAKTKTVAAQDKALNTAWYVFGTKSELKDQKILNRGDVLKDNEFNKDYFTEIDIRKDKEIKLYSKRATLLTTHPAGSYELAKDDKGQLTLKITNPNQFWSVSRYLVIQVR</sequence>
<dbReference type="EMBL" id="QRUU01000002">
    <property type="protein sequence ID" value="RGS00263.1"/>
    <property type="molecule type" value="Genomic_DNA"/>
</dbReference>
<keyword evidence="4" id="KW-1185">Reference proteome</keyword>
<dbReference type="RefSeq" id="WP_118482775.1">
    <property type="nucleotide sequence ID" value="NZ_DAWCDC010000118.1"/>
</dbReference>
<dbReference type="Gene3D" id="1.10.287.1490">
    <property type="match status" value="1"/>
</dbReference>
<evidence type="ECO:0000313" key="4">
    <source>
        <dbReference type="Proteomes" id="UP000285864"/>
    </source>
</evidence>
<evidence type="ECO:0000256" key="1">
    <source>
        <dbReference type="SAM" id="Coils"/>
    </source>
</evidence>
<protein>
    <recommendedName>
        <fullName evidence="5">Chromosome segregation protein SMC</fullName>
    </recommendedName>
</protein>
<organism evidence="3 4">
    <name type="scientific">Phocaeicola coprocola</name>
    <dbReference type="NCBI Taxonomy" id="310298"/>
    <lineage>
        <taxon>Bacteria</taxon>
        <taxon>Pseudomonadati</taxon>
        <taxon>Bacteroidota</taxon>
        <taxon>Bacteroidia</taxon>
        <taxon>Bacteroidales</taxon>
        <taxon>Bacteroidaceae</taxon>
        <taxon>Phocaeicola</taxon>
    </lineage>
</organism>
<dbReference type="AlphaFoldDB" id="A0A412GZ93"/>
<accession>A0A412GZ93</accession>
<gene>
    <name evidence="3" type="ORF">DWY20_01105</name>
</gene>
<name>A0A412GZ93_9BACT</name>
<evidence type="ECO:0000256" key="2">
    <source>
        <dbReference type="SAM" id="SignalP"/>
    </source>
</evidence>
<evidence type="ECO:0008006" key="5">
    <source>
        <dbReference type="Google" id="ProtNLM"/>
    </source>
</evidence>
<proteinExistence type="predicted"/>
<reference evidence="3 4" key="1">
    <citation type="submission" date="2018-08" db="EMBL/GenBank/DDBJ databases">
        <title>A genome reference for cultivated species of the human gut microbiota.</title>
        <authorList>
            <person name="Zou Y."/>
            <person name="Xue W."/>
            <person name="Luo G."/>
        </authorList>
    </citation>
    <scope>NUCLEOTIDE SEQUENCE [LARGE SCALE GENOMIC DNA]</scope>
    <source>
        <strain evidence="3 4">AF24-2</strain>
    </source>
</reference>
<keyword evidence="1" id="KW-0175">Coiled coil</keyword>
<feature type="coiled-coil region" evidence="1">
    <location>
        <begin position="90"/>
        <end position="180"/>
    </location>
</feature>
<feature type="chain" id="PRO_5019198539" description="Chromosome segregation protein SMC" evidence="2">
    <location>
        <begin position="22"/>
        <end position="284"/>
    </location>
</feature>
<dbReference type="PROSITE" id="PS51257">
    <property type="entry name" value="PROKAR_LIPOPROTEIN"/>
    <property type="match status" value="1"/>
</dbReference>
<feature type="signal peptide" evidence="2">
    <location>
        <begin position="1"/>
        <end position="21"/>
    </location>
</feature>
<keyword evidence="2" id="KW-0732">Signal</keyword>
<dbReference type="Proteomes" id="UP000285864">
    <property type="component" value="Unassembled WGS sequence"/>
</dbReference>